<name>A0A0P7AGL9_9FLAO</name>
<dbReference type="AlphaFoldDB" id="A0A0P7AGL9"/>
<evidence type="ECO:0000313" key="2">
    <source>
        <dbReference type="Proteomes" id="UP000050280"/>
    </source>
</evidence>
<accession>A0A0P7AGL9</accession>
<dbReference type="Proteomes" id="UP000050280">
    <property type="component" value="Unassembled WGS sequence"/>
</dbReference>
<keyword evidence="2" id="KW-1185">Reference proteome</keyword>
<protein>
    <submittedName>
        <fullName evidence="1">Uncharacterized protein</fullName>
    </submittedName>
</protein>
<evidence type="ECO:0000313" key="1">
    <source>
        <dbReference type="EMBL" id="KPM32599.1"/>
    </source>
</evidence>
<comment type="caution">
    <text evidence="1">The sequence shown here is derived from an EMBL/GenBank/DDBJ whole genome shotgun (WGS) entry which is preliminary data.</text>
</comment>
<sequence>MLVADYQGSFLIRKKHCKKDWLLFAGIKKEYLYLHPLCR</sequence>
<gene>
    <name evidence="1" type="ORF">I595_1025</name>
</gene>
<organism evidence="1 2">
    <name type="scientific">Croceitalea dokdonensis DOKDO 023</name>
    <dbReference type="NCBI Taxonomy" id="1300341"/>
    <lineage>
        <taxon>Bacteria</taxon>
        <taxon>Pseudomonadati</taxon>
        <taxon>Bacteroidota</taxon>
        <taxon>Flavobacteriia</taxon>
        <taxon>Flavobacteriales</taxon>
        <taxon>Flavobacteriaceae</taxon>
        <taxon>Croceitalea</taxon>
    </lineage>
</organism>
<reference evidence="1 2" key="1">
    <citation type="submission" date="2015-09" db="EMBL/GenBank/DDBJ databases">
        <title>Genome sequence of the marine flavobacterium Croceitalea dokdonensis DOKDO 023 that contains proton- and sodium-pumping rhodopsins.</title>
        <authorList>
            <person name="Kwon S.-K."/>
            <person name="Lee H.K."/>
            <person name="Kwak M.-J."/>
            <person name="Kim J.F."/>
        </authorList>
    </citation>
    <scope>NUCLEOTIDE SEQUENCE [LARGE SCALE GENOMIC DNA]</scope>
    <source>
        <strain evidence="1 2">DOKDO 023</strain>
    </source>
</reference>
<dbReference type="STRING" id="1300341.I595_1025"/>
<proteinExistence type="predicted"/>
<dbReference type="EMBL" id="LDJX01000002">
    <property type="protein sequence ID" value="KPM32599.1"/>
    <property type="molecule type" value="Genomic_DNA"/>
</dbReference>